<feature type="transmembrane region" description="Helical" evidence="2">
    <location>
        <begin position="88"/>
        <end position="109"/>
    </location>
</feature>
<comment type="caution">
    <text evidence="4">The sequence shown here is derived from an EMBL/GenBank/DDBJ whole genome shotgun (WGS) entry which is preliminary data.</text>
</comment>
<gene>
    <name evidence="4" type="ORF">HA1_16002</name>
</gene>
<dbReference type="GO" id="GO:0003677">
    <property type="term" value="F:DNA binding"/>
    <property type="evidence" value="ECO:0007669"/>
    <property type="project" value="UniProtKB-KW"/>
</dbReference>
<dbReference type="SMART" id="SM00530">
    <property type="entry name" value="HTH_XRE"/>
    <property type="match status" value="1"/>
</dbReference>
<dbReference type="InterPro" id="IPR025016">
    <property type="entry name" value="DUF3955"/>
</dbReference>
<evidence type="ECO:0000313" key="4">
    <source>
        <dbReference type="EMBL" id="EIA15604.1"/>
    </source>
</evidence>
<dbReference type="Pfam" id="PF13127">
    <property type="entry name" value="DUF3955"/>
    <property type="match status" value="1"/>
</dbReference>
<keyword evidence="1 4" id="KW-0238">DNA-binding</keyword>
<geneLocation type="plasmid" evidence="4 5">
    <name>pF262C</name>
</geneLocation>
<evidence type="ECO:0000313" key="5">
    <source>
        <dbReference type="Proteomes" id="UP000005358"/>
    </source>
</evidence>
<dbReference type="InterPro" id="IPR001387">
    <property type="entry name" value="Cro/C1-type_HTH"/>
</dbReference>
<dbReference type="RefSeq" id="WP_003482687.1">
    <property type="nucleotide sequence ID" value="NZ_CM001480.1"/>
</dbReference>
<feature type="domain" description="HTH cro/C1-type" evidence="3">
    <location>
        <begin position="7"/>
        <end position="61"/>
    </location>
</feature>
<dbReference type="Pfam" id="PF01381">
    <property type="entry name" value="HTH_3"/>
    <property type="match status" value="1"/>
</dbReference>
<dbReference type="AlphaFoldDB" id="A0AAV3F827"/>
<dbReference type="InterPro" id="IPR010982">
    <property type="entry name" value="Lambda_DNA-bd_dom_sf"/>
</dbReference>
<evidence type="ECO:0000256" key="2">
    <source>
        <dbReference type="SAM" id="Phobius"/>
    </source>
</evidence>
<name>A0AAV3F827_CLOPF</name>
<sequence length="155" mass="17845">MDFGEKIKNIRKEKKMTQEQMANILNVSRQAISNWENNKNFPDLEMIIKISRFFSLTLDELILGDDDTMTKKLIKDGSEVRLVKMNMITIIVASFLLLIGFGCLIVKGLSVEYVDSYGVFHENFFLLPIGFLFIFSGFITFLVIGFKKIMSIIKK</sequence>
<dbReference type="EMBL" id="AFES01000052">
    <property type="protein sequence ID" value="EIA15604.1"/>
    <property type="molecule type" value="Genomic_DNA"/>
</dbReference>
<keyword evidence="2" id="KW-1133">Transmembrane helix</keyword>
<protein>
    <submittedName>
        <fullName evidence="4">DNA-binding membrane protein</fullName>
    </submittedName>
</protein>
<dbReference type="PROSITE" id="PS50943">
    <property type="entry name" value="HTH_CROC1"/>
    <property type="match status" value="1"/>
</dbReference>
<keyword evidence="4" id="KW-0614">Plasmid</keyword>
<accession>A0AAV3F827</accession>
<feature type="transmembrane region" description="Helical" evidence="2">
    <location>
        <begin position="124"/>
        <end position="146"/>
    </location>
</feature>
<organism evidence="4 5">
    <name type="scientific">Clostridium perfringens F262</name>
    <dbReference type="NCBI Taxonomy" id="883064"/>
    <lineage>
        <taxon>Bacteria</taxon>
        <taxon>Bacillati</taxon>
        <taxon>Bacillota</taxon>
        <taxon>Clostridia</taxon>
        <taxon>Eubacteriales</taxon>
        <taxon>Clostridiaceae</taxon>
        <taxon>Clostridium</taxon>
    </lineage>
</organism>
<evidence type="ECO:0000259" key="3">
    <source>
        <dbReference type="PROSITE" id="PS50943"/>
    </source>
</evidence>
<reference evidence="4 5" key="1">
    <citation type="journal article" date="2012" name="PLoS ONE">
        <title>Genome Sequencing and Analysis of a Type A Clostridium perfringens Isolate from a Case of Bovine Clostridial Abomasitis.</title>
        <authorList>
            <person name="Nowell V.J."/>
            <person name="Kropinski A.M."/>
            <person name="Songer J.G."/>
            <person name="Macinnes J.I."/>
            <person name="Parreira V.R."/>
            <person name="Prescott J.F."/>
        </authorList>
    </citation>
    <scope>NUCLEOTIDE SEQUENCE [LARGE SCALE GENOMIC DNA]</scope>
    <source>
        <strain evidence="4 5">F262</strain>
    </source>
</reference>
<dbReference type="Proteomes" id="UP000005358">
    <property type="component" value="Plasmid pF262C"/>
</dbReference>
<proteinExistence type="predicted"/>
<evidence type="ECO:0000256" key="1">
    <source>
        <dbReference type="ARBA" id="ARBA00023125"/>
    </source>
</evidence>
<keyword evidence="2" id="KW-0472">Membrane</keyword>
<keyword evidence="2" id="KW-0812">Transmembrane</keyword>
<dbReference type="CDD" id="cd00093">
    <property type="entry name" value="HTH_XRE"/>
    <property type="match status" value="1"/>
</dbReference>
<dbReference type="Gene3D" id="1.10.260.40">
    <property type="entry name" value="lambda repressor-like DNA-binding domains"/>
    <property type="match status" value="1"/>
</dbReference>
<dbReference type="SUPFAM" id="SSF47413">
    <property type="entry name" value="lambda repressor-like DNA-binding domains"/>
    <property type="match status" value="1"/>
</dbReference>
<dbReference type="PANTHER" id="PTHR46558">
    <property type="entry name" value="TRACRIPTIONAL REGULATORY PROTEIN-RELATED-RELATED"/>
    <property type="match status" value="1"/>
</dbReference>
<dbReference type="PANTHER" id="PTHR46558:SF4">
    <property type="entry name" value="DNA-BIDING PHAGE PROTEIN"/>
    <property type="match status" value="1"/>
</dbReference>